<evidence type="ECO:0000313" key="2">
    <source>
        <dbReference type="EMBL" id="MDW5594565.1"/>
    </source>
</evidence>
<dbReference type="Proteomes" id="UP001284601">
    <property type="component" value="Unassembled WGS sequence"/>
</dbReference>
<dbReference type="Pfam" id="PF12840">
    <property type="entry name" value="HTH_20"/>
    <property type="match status" value="1"/>
</dbReference>
<dbReference type="InterPro" id="IPR036388">
    <property type="entry name" value="WH-like_DNA-bd_sf"/>
</dbReference>
<organism evidence="2 3">
    <name type="scientific">Conexibacter stalactiti</name>
    <dbReference type="NCBI Taxonomy" id="1940611"/>
    <lineage>
        <taxon>Bacteria</taxon>
        <taxon>Bacillati</taxon>
        <taxon>Actinomycetota</taxon>
        <taxon>Thermoleophilia</taxon>
        <taxon>Solirubrobacterales</taxon>
        <taxon>Conexibacteraceae</taxon>
        <taxon>Conexibacter</taxon>
    </lineage>
</organism>
<dbReference type="EMBL" id="JAWSTH010000018">
    <property type="protein sequence ID" value="MDW5594565.1"/>
    <property type="molecule type" value="Genomic_DNA"/>
</dbReference>
<dbReference type="InterPro" id="IPR011991">
    <property type="entry name" value="ArsR-like_HTH"/>
</dbReference>
<sequence>MNQPLPESPDVVDARVVKALSHPTRVRILELLQARELASPVELSSELDIPLGTVSYHVRRLEQLGFIELATRTQRRGAIEHHYRARAALDQPRRRRRRRAASEDGAAPGEVAARLLDDAHGALARGGFDAVEARADSRALRLDERGCRQARALLERWAARLEAVELSSARRIARANGNGNGGRTSTAVVLLFPLDD</sequence>
<gene>
    <name evidence="2" type="ORF">R7226_09470</name>
</gene>
<proteinExistence type="predicted"/>
<dbReference type="CDD" id="cd00090">
    <property type="entry name" value="HTH_ARSR"/>
    <property type="match status" value="1"/>
</dbReference>
<evidence type="ECO:0000259" key="1">
    <source>
        <dbReference type="SMART" id="SM00418"/>
    </source>
</evidence>
<dbReference type="InterPro" id="IPR001845">
    <property type="entry name" value="HTH_ArsR_DNA-bd_dom"/>
</dbReference>
<dbReference type="Gene3D" id="1.10.10.10">
    <property type="entry name" value="Winged helix-like DNA-binding domain superfamily/Winged helix DNA-binding domain"/>
    <property type="match status" value="1"/>
</dbReference>
<feature type="domain" description="HTH arsR-type" evidence="1">
    <location>
        <begin position="15"/>
        <end position="103"/>
    </location>
</feature>
<dbReference type="InterPro" id="IPR036390">
    <property type="entry name" value="WH_DNA-bd_sf"/>
</dbReference>
<dbReference type="RefSeq" id="WP_318596837.1">
    <property type="nucleotide sequence ID" value="NZ_JAWSTH010000018.1"/>
</dbReference>
<dbReference type="SMART" id="SM00418">
    <property type="entry name" value="HTH_ARSR"/>
    <property type="match status" value="1"/>
</dbReference>
<protein>
    <submittedName>
        <fullName evidence="2">Helix-turn-helix domain-containing protein</fullName>
    </submittedName>
</protein>
<comment type="caution">
    <text evidence="2">The sequence shown here is derived from an EMBL/GenBank/DDBJ whole genome shotgun (WGS) entry which is preliminary data.</text>
</comment>
<accession>A0ABU4HMN1</accession>
<evidence type="ECO:0000313" key="3">
    <source>
        <dbReference type="Proteomes" id="UP001284601"/>
    </source>
</evidence>
<keyword evidence="3" id="KW-1185">Reference proteome</keyword>
<dbReference type="SUPFAM" id="SSF46785">
    <property type="entry name" value="Winged helix' DNA-binding domain"/>
    <property type="match status" value="1"/>
</dbReference>
<name>A0ABU4HMN1_9ACTN</name>
<reference evidence="3" key="1">
    <citation type="submission" date="2023-07" db="EMBL/GenBank/DDBJ databases">
        <title>Conexibacter stalactiti sp. nov., isolated from stalactites in a lava cave and emended description of the genus Conexibacter.</title>
        <authorList>
            <person name="Lee S.D."/>
        </authorList>
    </citation>
    <scope>NUCLEOTIDE SEQUENCE [LARGE SCALE GENOMIC DNA]</scope>
    <source>
        <strain evidence="3">KCTC 39840</strain>
    </source>
</reference>